<proteinExistence type="predicted"/>
<keyword evidence="4" id="KW-1133">Transmembrane helix</keyword>
<dbReference type="HOGENOM" id="CLU_037896_0_1_1"/>
<organism evidence="8">
    <name type="scientific">Caenorhabditis remanei</name>
    <name type="common">Caenorhabditis vulgaris</name>
    <dbReference type="NCBI Taxonomy" id="31234"/>
    <lineage>
        <taxon>Eukaryota</taxon>
        <taxon>Metazoa</taxon>
        <taxon>Ecdysozoa</taxon>
        <taxon>Nematoda</taxon>
        <taxon>Chromadorea</taxon>
        <taxon>Rhabditida</taxon>
        <taxon>Rhabditina</taxon>
        <taxon>Rhabditomorpha</taxon>
        <taxon>Rhabditoidea</taxon>
        <taxon>Rhabditidae</taxon>
        <taxon>Peloderinae</taxon>
        <taxon>Caenorhabditis</taxon>
    </lineage>
</organism>
<dbReference type="Pfam" id="PF00100">
    <property type="entry name" value="Zona_pellucida"/>
    <property type="match status" value="1"/>
</dbReference>
<evidence type="ECO:0000256" key="3">
    <source>
        <dbReference type="ARBA" id="ARBA00023157"/>
    </source>
</evidence>
<feature type="domain" description="ZP" evidence="6">
    <location>
        <begin position="50"/>
        <end position="313"/>
    </location>
</feature>
<keyword evidence="8" id="KW-1185">Reference proteome</keyword>
<dbReference type="Gene3D" id="2.60.40.4100">
    <property type="entry name" value="Zona pellucida, ZP-C domain"/>
    <property type="match status" value="1"/>
</dbReference>
<keyword evidence="2 5" id="KW-0732">Signal</keyword>
<evidence type="ECO:0000313" key="8">
    <source>
        <dbReference type="Proteomes" id="UP000008281"/>
    </source>
</evidence>
<evidence type="ECO:0000259" key="6">
    <source>
        <dbReference type="PROSITE" id="PS51034"/>
    </source>
</evidence>
<evidence type="ECO:0000313" key="7">
    <source>
        <dbReference type="EMBL" id="EFO83572.1"/>
    </source>
</evidence>
<dbReference type="GO" id="GO:0042302">
    <property type="term" value="F:structural constituent of cuticle"/>
    <property type="evidence" value="ECO:0007669"/>
    <property type="project" value="UniProtKB-KW"/>
</dbReference>
<dbReference type="InterPro" id="IPR001507">
    <property type="entry name" value="ZP_dom"/>
</dbReference>
<dbReference type="PANTHER" id="PTHR22907">
    <property type="entry name" value="GH04558P"/>
    <property type="match status" value="1"/>
</dbReference>
<dbReference type="EMBL" id="DS268417">
    <property type="protein sequence ID" value="EFO83572.1"/>
    <property type="molecule type" value="Genomic_DNA"/>
</dbReference>
<dbReference type="PROSITE" id="PS51034">
    <property type="entry name" value="ZP_2"/>
    <property type="match status" value="1"/>
</dbReference>
<feature type="chain" id="PRO_5003175604" evidence="5">
    <location>
        <begin position="28"/>
        <end position="400"/>
    </location>
</feature>
<dbReference type="Pfam" id="PF25057">
    <property type="entry name" value="CUT_N"/>
    <property type="match status" value="1"/>
</dbReference>
<dbReference type="InterPro" id="IPR055355">
    <property type="entry name" value="ZP-C"/>
</dbReference>
<dbReference type="SMART" id="SM00241">
    <property type="entry name" value="ZP"/>
    <property type="match status" value="1"/>
</dbReference>
<evidence type="ECO:0000256" key="2">
    <source>
        <dbReference type="ARBA" id="ARBA00022729"/>
    </source>
</evidence>
<sequence>MHSPSSITHPRSPLFLLVFITVSSIFSSSPHISVEAKTFENRIVGKPFVSCRPEGVSLVAQTEDFFEGQIYVKGSRSNPSCSKAFVLSQNSTDLELKVESQQLIKCGFRAWPKPNSKMMLLSGQVIVAFHPTLVTPSDRAFRAHCEFEDFKQQAEIGVDNVFQEHDLILGNFELPEISMKVLPAGEESVSKNSLETQELKVLKVGDPIIFEWKLQQEHGIFGIELERCSAETEDGKGMKIIENGCSLDEELISDTTSSADFSKIYANSLAFKFPEEHVVYIRCAVRTCVKRSEHLEIINGEEEDLCSAENICGFLPSSENQRSRRQLMRTNNTRTDIIYVNGRFRIEKHRGFEHLRTASTSSPSTFCMPDIVYYAGLSTVVLCYVITISTTVVYKFSGKI</sequence>
<dbReference type="InterPro" id="IPR042235">
    <property type="entry name" value="ZP-C_dom"/>
</dbReference>
<reference evidence="7" key="1">
    <citation type="submission" date="2007-07" db="EMBL/GenBank/DDBJ databases">
        <title>PCAP assembly of the Caenorhabditis remanei genome.</title>
        <authorList>
            <consortium name="The Caenorhabditis remanei Sequencing Consortium"/>
            <person name="Wilson R.K."/>
        </authorList>
    </citation>
    <scope>NUCLEOTIDE SEQUENCE [LARGE SCALE GENOMIC DNA]</scope>
    <source>
        <strain evidence="7">PB4641</strain>
    </source>
</reference>
<accession>E3LWH1</accession>
<dbReference type="InterPro" id="IPR056953">
    <property type="entry name" value="CUT_N"/>
</dbReference>
<dbReference type="Proteomes" id="UP000008281">
    <property type="component" value="Unassembled WGS sequence"/>
</dbReference>
<evidence type="ECO:0000256" key="4">
    <source>
        <dbReference type="SAM" id="Phobius"/>
    </source>
</evidence>
<dbReference type="AlphaFoldDB" id="E3LWH1"/>
<dbReference type="eggNOG" id="ENOG502S35B">
    <property type="taxonomic scope" value="Eukaryota"/>
</dbReference>
<feature type="transmembrane region" description="Helical" evidence="4">
    <location>
        <begin position="371"/>
        <end position="394"/>
    </location>
</feature>
<keyword evidence="4" id="KW-0812">Transmembrane</keyword>
<keyword evidence="4" id="KW-0472">Membrane</keyword>
<name>E3LWH1_CAERE</name>
<keyword evidence="1" id="KW-0193">Cuticle</keyword>
<evidence type="ECO:0000256" key="5">
    <source>
        <dbReference type="SAM" id="SignalP"/>
    </source>
</evidence>
<evidence type="ECO:0000256" key="1">
    <source>
        <dbReference type="ARBA" id="ARBA00022460"/>
    </source>
</evidence>
<feature type="signal peptide" evidence="5">
    <location>
        <begin position="1"/>
        <end position="27"/>
    </location>
</feature>
<dbReference type="OMA" id="FAVHCIF"/>
<gene>
    <name evidence="7" type="primary">Cre-cutl-25</name>
    <name evidence="7" type="ORF">CRE_03086</name>
</gene>
<dbReference type="OrthoDB" id="6432511at2759"/>
<dbReference type="InterPro" id="IPR051962">
    <property type="entry name" value="Cuticlin"/>
</dbReference>
<protein>
    <submittedName>
        <fullName evidence="7">CRE-CUTL-25 protein</fullName>
    </submittedName>
</protein>
<dbReference type="PANTHER" id="PTHR22907:SF13">
    <property type="entry name" value="ZP DOMAIN-CONTAINING PROTEIN"/>
    <property type="match status" value="1"/>
</dbReference>
<dbReference type="InParanoid" id="E3LWH1"/>
<keyword evidence="3" id="KW-1015">Disulfide bond</keyword>